<gene>
    <name evidence="2" type="ORF">PCLFYP37_03143</name>
</gene>
<dbReference type="AlphaFoldDB" id="A0A6N3FE68"/>
<protein>
    <submittedName>
        <fullName evidence="2">Uncharacterized protein</fullName>
    </submittedName>
</protein>
<sequence>MQSRYLVCMEVFQEFPITLFEINDTKMWLSGTKRKIKTDFGEKEISVENTFRAIFTLFSICFFAFWVVF</sequence>
<name>A0A6N3FE68_9BACT</name>
<feature type="transmembrane region" description="Helical" evidence="1">
    <location>
        <begin position="50"/>
        <end position="68"/>
    </location>
</feature>
<evidence type="ECO:0000313" key="2">
    <source>
        <dbReference type="EMBL" id="VYU50179.1"/>
    </source>
</evidence>
<keyword evidence="1" id="KW-0472">Membrane</keyword>
<organism evidence="2">
    <name type="scientific">Paraprevotella clara</name>
    <dbReference type="NCBI Taxonomy" id="454154"/>
    <lineage>
        <taxon>Bacteria</taxon>
        <taxon>Pseudomonadati</taxon>
        <taxon>Bacteroidota</taxon>
        <taxon>Bacteroidia</taxon>
        <taxon>Bacteroidales</taxon>
        <taxon>Prevotellaceae</taxon>
        <taxon>Paraprevotella</taxon>
    </lineage>
</organism>
<evidence type="ECO:0000256" key="1">
    <source>
        <dbReference type="SAM" id="Phobius"/>
    </source>
</evidence>
<proteinExistence type="predicted"/>
<keyword evidence="1" id="KW-1133">Transmembrane helix</keyword>
<keyword evidence="1" id="KW-0812">Transmembrane</keyword>
<dbReference type="EMBL" id="CACRUT010000020">
    <property type="protein sequence ID" value="VYU50179.1"/>
    <property type="molecule type" value="Genomic_DNA"/>
</dbReference>
<reference evidence="2" key="1">
    <citation type="submission" date="2019-11" db="EMBL/GenBank/DDBJ databases">
        <authorList>
            <person name="Feng L."/>
        </authorList>
    </citation>
    <scope>NUCLEOTIDE SEQUENCE</scope>
    <source>
        <strain evidence="2">PclaraLFYP37</strain>
    </source>
</reference>
<accession>A0A6N3FE68</accession>